<dbReference type="FunFam" id="3.30.70.270:FF:000020">
    <property type="entry name" value="Transposon Tf2-6 polyprotein-like Protein"/>
    <property type="match status" value="1"/>
</dbReference>
<dbReference type="PROSITE" id="PS50994">
    <property type="entry name" value="INTEGRASE"/>
    <property type="match status" value="1"/>
</dbReference>
<evidence type="ECO:0000256" key="5">
    <source>
        <dbReference type="ARBA" id="ARBA00022723"/>
    </source>
</evidence>
<dbReference type="PANTHER" id="PTHR37984:SF5">
    <property type="entry name" value="PROTEIN NYNRIN-LIKE"/>
    <property type="match status" value="1"/>
</dbReference>
<keyword evidence="9" id="KW-0460">Magnesium</keyword>
<evidence type="ECO:0000313" key="22">
    <source>
        <dbReference type="EMBL" id="TYK26985.1"/>
    </source>
</evidence>
<evidence type="ECO:0000256" key="8">
    <source>
        <dbReference type="ARBA" id="ARBA00022801"/>
    </source>
</evidence>
<keyword evidence="5" id="KW-0479">Metal-binding</keyword>
<dbReference type="InterPro" id="IPR021109">
    <property type="entry name" value="Peptidase_aspartic_dom_sf"/>
</dbReference>
<dbReference type="InterPro" id="IPR050951">
    <property type="entry name" value="Retrovirus_Pol_polyprotein"/>
</dbReference>
<keyword evidence="1" id="KW-0645">Protease</keyword>
<keyword evidence="10" id="KW-0229">DNA integration</keyword>
<proteinExistence type="predicted"/>
<dbReference type="InterPro" id="IPR036397">
    <property type="entry name" value="RNaseH_sf"/>
</dbReference>
<dbReference type="InterPro" id="IPR056924">
    <property type="entry name" value="SH3_Tf2-1"/>
</dbReference>
<dbReference type="Pfam" id="PF03732">
    <property type="entry name" value="Retrotrans_gag"/>
    <property type="match status" value="1"/>
</dbReference>
<dbReference type="GO" id="GO:0003887">
    <property type="term" value="F:DNA-directed DNA polymerase activity"/>
    <property type="evidence" value="ECO:0007669"/>
    <property type="project" value="UniProtKB-KW"/>
</dbReference>
<dbReference type="InterPro" id="IPR016197">
    <property type="entry name" value="Chromo-like_dom_sf"/>
</dbReference>
<dbReference type="InterPro" id="IPR000953">
    <property type="entry name" value="Chromo/chromo_shadow_dom"/>
</dbReference>
<dbReference type="Gene3D" id="3.10.10.10">
    <property type="entry name" value="HIV Type 1 Reverse Transcriptase, subunit A, domain 1"/>
    <property type="match status" value="1"/>
</dbReference>
<dbReference type="SUPFAM" id="SSF54160">
    <property type="entry name" value="Chromo domain-like"/>
    <property type="match status" value="1"/>
</dbReference>
<dbReference type="Pfam" id="PF17921">
    <property type="entry name" value="Integrase_H2C2"/>
    <property type="match status" value="1"/>
</dbReference>
<keyword evidence="6" id="KW-0064">Aspartyl protease</keyword>
<evidence type="ECO:0000256" key="15">
    <source>
        <dbReference type="ARBA" id="ARBA00023268"/>
    </source>
</evidence>
<dbReference type="InterPro" id="IPR001584">
    <property type="entry name" value="Integrase_cat-core"/>
</dbReference>
<dbReference type="OrthoDB" id="2013610at2759"/>
<evidence type="ECO:0000256" key="11">
    <source>
        <dbReference type="ARBA" id="ARBA00022918"/>
    </source>
</evidence>
<comment type="caution">
    <text evidence="21">The sequence shown here is derived from an EMBL/GenBank/DDBJ whole genome shotgun (WGS) entry which is preliminary data.</text>
</comment>
<feature type="compositionally biased region" description="Basic and acidic residues" evidence="17">
    <location>
        <begin position="36"/>
        <end position="50"/>
    </location>
</feature>
<evidence type="ECO:0000256" key="16">
    <source>
        <dbReference type="SAM" id="Coils"/>
    </source>
</evidence>
<dbReference type="InterPro" id="IPR000477">
    <property type="entry name" value="RT_dom"/>
</dbReference>
<dbReference type="Proteomes" id="UP000321393">
    <property type="component" value="Unassembled WGS sequence"/>
</dbReference>
<evidence type="ECO:0000259" key="20">
    <source>
        <dbReference type="PROSITE" id="PS50994"/>
    </source>
</evidence>
<dbReference type="GO" id="GO:0003964">
    <property type="term" value="F:RNA-directed DNA polymerase activity"/>
    <property type="evidence" value="ECO:0007669"/>
    <property type="project" value="UniProtKB-KW"/>
</dbReference>
<evidence type="ECO:0000256" key="17">
    <source>
        <dbReference type="SAM" id="MobiDB-lite"/>
    </source>
</evidence>
<keyword evidence="4" id="KW-0540">Nuclease</keyword>
<evidence type="ECO:0000256" key="6">
    <source>
        <dbReference type="ARBA" id="ARBA00022750"/>
    </source>
</evidence>
<dbReference type="Gene3D" id="3.30.70.270">
    <property type="match status" value="2"/>
</dbReference>
<evidence type="ECO:0000256" key="1">
    <source>
        <dbReference type="ARBA" id="ARBA00022670"/>
    </source>
</evidence>
<keyword evidence="11" id="KW-0695">RNA-directed DNA polymerase</keyword>
<dbReference type="Pfam" id="PF00385">
    <property type="entry name" value="Chromo"/>
    <property type="match status" value="1"/>
</dbReference>
<dbReference type="Gene3D" id="2.40.70.10">
    <property type="entry name" value="Acid Proteases"/>
    <property type="match status" value="1"/>
</dbReference>
<feature type="domain" description="Integrase catalytic" evidence="20">
    <location>
        <begin position="1138"/>
        <end position="1302"/>
    </location>
</feature>
<keyword evidence="8" id="KW-0378">Hydrolase</keyword>
<evidence type="ECO:0000256" key="14">
    <source>
        <dbReference type="ARBA" id="ARBA00023172"/>
    </source>
</evidence>
<dbReference type="PANTHER" id="PTHR37984">
    <property type="entry name" value="PROTEIN CBG26694"/>
    <property type="match status" value="1"/>
</dbReference>
<dbReference type="SUPFAM" id="SSF50630">
    <property type="entry name" value="Acid proteases"/>
    <property type="match status" value="1"/>
</dbReference>
<gene>
    <name evidence="22" type="ORF">E5676_scaffold322G00570</name>
    <name evidence="21" type="ORF">E6C27_scaffold121G00170</name>
</gene>
<dbReference type="GO" id="GO:0006508">
    <property type="term" value="P:proteolysis"/>
    <property type="evidence" value="ECO:0007669"/>
    <property type="project" value="UniProtKB-KW"/>
</dbReference>
<dbReference type="CDD" id="cd00303">
    <property type="entry name" value="retropepsin_like"/>
    <property type="match status" value="1"/>
</dbReference>
<keyword evidence="16" id="KW-0175">Coiled coil</keyword>
<dbReference type="InterPro" id="IPR043128">
    <property type="entry name" value="Rev_trsase/Diguanyl_cyclase"/>
</dbReference>
<keyword evidence="3" id="KW-0548">Nucleotidyltransferase</keyword>
<evidence type="ECO:0000256" key="7">
    <source>
        <dbReference type="ARBA" id="ARBA00022759"/>
    </source>
</evidence>
<dbReference type="Pfam" id="PF24626">
    <property type="entry name" value="SH3_Tf2-1"/>
    <property type="match status" value="1"/>
</dbReference>
<sequence length="1533" mass="177388">MAQRQMEERVEGTEKELLSMKEMLLEMKKAVDRLTDEMKENHSYKKKEESGTTSDGSVMKLKGKMDETKPITEINGTVTDRSKYKKLEMPMFLGENPKSWVYRAEHFFEINNLPESEKVKVAVVSFGQDEVDWYRWSHNRKKVESWEDLKSRMFEFFRDSGQKSLGARLIRIQQDGSYNEYVKKFVTYSAPLPYMAESVLVDAFVTGLEPSLQAEVISRHPQTLEDCMREAQLVNDRNLALKLSKMELGMTGWEEGGSSKVKKLGDVDKPPPRKTDFQMKQITIPIKGNFKKGEPPVKRLSDAEFRARLDRGLCFRCNDKYSPGHRCKTKEKRELMFFIMNEEEEDEEGDSHEEVTEGTVELKTLELTEDAAIELKTMTRLSSKRTMKLKGWIRQKEIVILIDSGATHNFIHQSLAVDLKLGMEQHTQFGYTIGNGTRCKGKGICRRVEVKLEEITIIADFLAVELGSVDAVLGMQWLDTTGTMKIHWPSLTMSFWNGGRQIILKGDPSLIRAECSLRTLEKTWQEEDQGFLLEWANMEVETEDTYKTDEKEKGDEADIPMIRFLLQQYTDIFTTPKDLPPKRDIDHRILTLPNQKPINVRPYKYGHIQKGEIEKLVAEMLQDGIIRPSRSPYSSPVLLVKKKDGGWRFCVDYWKLNQATVSDKFPIPVIEELLDELYGAAVFSKLDLKSGYHQIRMKEEDIEKTAFRTHEGHYEFLVMPFGLTNAPATFQSLMNQVFKPFLRRCVLVFFDDILAYSSDITEHKKHLGMVFAVLRDNHLYANHKKCVFAHSRIQYLGHQISKAGVEADEDKIRSMVDWPRPSDVTELRGFLGLTGYYRRFVKGYSNIATPLTKLLQKNAFKWNEEAETAFVRLKVAMTTIPVLTLPDWNLPFTIETDASGSGLGAVLSQRGHPIAFYSQKLSQKAQAKSIYERELMVVVLSVQRWRHYLLGRKFSILSDQKALKFLLEQREVQPQFQKWLTKLLGYDFEILYQPGQLNKAADALSRVEPSIELHEMTTSGIVDISVVCEEVDKDEELQKIVAKLKKEQEVGGKFEWKNGRLLYKGRLVLPRTSSLIPRLLHTFHDSVLGGHSGFLRTYKRMSGELYWQGMKNDIKKYVDQCEVCQRNKYEATKSAGVLQPLPIPDKILEDWTMDFIEGLPKAGGMNVIMVVVDRLTKYAYFITLKHPFSAKQVALTFIDKIVRRHGTPNSIISDRDKIFLSNFWRELFASMGTLLKRSTAFHPQTDGQTERVNQCLETYLRCFCNEQPHKWDQFIPWAELWYNTTFHASTKTTPFEAVYGRSPPPLLSYGDKKTTNNEVELMLKERDSALNALKENLTLAQNRMKKFADLKRRELKLKVGEEVYLKLKPYRQRSLARKKSEKLAPRYYGPYKIIEEIGAVAYRLDLPPEAAIHNVFHISQLKPKLGAQQVVQHQHPMLTENFELQLQPENVLGIRWNKELGANEWLIKWQGLQESEATWESVYQMNQQFPSFHLEDKVNVEPRGIVRPPILHTYKRRDRKVIQLDKNEEKGKK</sequence>
<organism evidence="21 23">
    <name type="scientific">Cucumis melo var. makuwa</name>
    <name type="common">Oriental melon</name>
    <dbReference type="NCBI Taxonomy" id="1194695"/>
    <lineage>
        <taxon>Eukaryota</taxon>
        <taxon>Viridiplantae</taxon>
        <taxon>Streptophyta</taxon>
        <taxon>Embryophyta</taxon>
        <taxon>Tracheophyta</taxon>
        <taxon>Spermatophyta</taxon>
        <taxon>Magnoliopsida</taxon>
        <taxon>eudicotyledons</taxon>
        <taxon>Gunneridae</taxon>
        <taxon>Pentapetalae</taxon>
        <taxon>rosids</taxon>
        <taxon>fabids</taxon>
        <taxon>Cucurbitales</taxon>
        <taxon>Cucurbitaceae</taxon>
        <taxon>Benincaseae</taxon>
        <taxon>Cucumis</taxon>
    </lineage>
</organism>
<dbReference type="GO" id="GO:0003677">
    <property type="term" value="F:DNA binding"/>
    <property type="evidence" value="ECO:0007669"/>
    <property type="project" value="UniProtKB-KW"/>
</dbReference>
<dbReference type="InterPro" id="IPR005162">
    <property type="entry name" value="Retrotrans_gag_dom"/>
</dbReference>
<protein>
    <submittedName>
        <fullName evidence="21">Ty3/gypsy retrotransposon protein</fullName>
    </submittedName>
</protein>
<feature type="region of interest" description="Disordered" evidence="17">
    <location>
        <begin position="36"/>
        <end position="59"/>
    </location>
</feature>
<dbReference type="Gene3D" id="2.40.50.40">
    <property type="match status" value="1"/>
</dbReference>
<keyword evidence="7" id="KW-0255">Endonuclease</keyword>
<dbReference type="Proteomes" id="UP000321947">
    <property type="component" value="Unassembled WGS sequence"/>
</dbReference>
<dbReference type="EMBL" id="SSTD01003209">
    <property type="protein sequence ID" value="TYK26985.1"/>
    <property type="molecule type" value="Genomic_DNA"/>
</dbReference>
<dbReference type="FunFam" id="3.10.10.10:FF:000007">
    <property type="entry name" value="Retrovirus-related Pol polyprotein from transposon 17.6-like Protein"/>
    <property type="match status" value="1"/>
</dbReference>
<dbReference type="Pfam" id="PF08284">
    <property type="entry name" value="RVP_2"/>
    <property type="match status" value="1"/>
</dbReference>
<dbReference type="InterPro" id="IPR041577">
    <property type="entry name" value="RT_RNaseH_2"/>
</dbReference>
<keyword evidence="13" id="KW-0238">DNA-binding</keyword>
<evidence type="ECO:0000259" key="19">
    <source>
        <dbReference type="PROSITE" id="PS50878"/>
    </source>
</evidence>
<dbReference type="InterPro" id="IPR012337">
    <property type="entry name" value="RNaseH-like_sf"/>
</dbReference>
<evidence type="ECO:0000256" key="13">
    <source>
        <dbReference type="ARBA" id="ARBA00023125"/>
    </source>
</evidence>
<dbReference type="GO" id="GO:0015074">
    <property type="term" value="P:DNA integration"/>
    <property type="evidence" value="ECO:0007669"/>
    <property type="project" value="UniProtKB-KW"/>
</dbReference>
<dbReference type="PROSITE" id="PS50013">
    <property type="entry name" value="CHROMO_2"/>
    <property type="match status" value="1"/>
</dbReference>
<dbReference type="EMBL" id="SSTE01018442">
    <property type="protein sequence ID" value="KAA0039128.1"/>
    <property type="molecule type" value="Genomic_DNA"/>
</dbReference>
<keyword evidence="2" id="KW-0808">Transferase</keyword>
<dbReference type="CDD" id="cd01647">
    <property type="entry name" value="RT_LTR"/>
    <property type="match status" value="1"/>
</dbReference>
<dbReference type="Gene3D" id="3.30.420.10">
    <property type="entry name" value="Ribonuclease H-like superfamily/Ribonuclease H"/>
    <property type="match status" value="1"/>
</dbReference>
<evidence type="ECO:0000313" key="23">
    <source>
        <dbReference type="Proteomes" id="UP000321393"/>
    </source>
</evidence>
<evidence type="ECO:0000256" key="4">
    <source>
        <dbReference type="ARBA" id="ARBA00022722"/>
    </source>
</evidence>
<dbReference type="Gene3D" id="1.10.340.70">
    <property type="match status" value="1"/>
</dbReference>
<keyword evidence="15" id="KW-0511">Multifunctional enzyme</keyword>
<evidence type="ECO:0000256" key="2">
    <source>
        <dbReference type="ARBA" id="ARBA00022679"/>
    </source>
</evidence>
<evidence type="ECO:0000259" key="18">
    <source>
        <dbReference type="PROSITE" id="PS50013"/>
    </source>
</evidence>
<reference evidence="23 24" key="1">
    <citation type="submission" date="2019-08" db="EMBL/GenBank/DDBJ databases">
        <title>Draft genome sequences of two oriental melons (Cucumis melo L. var makuwa).</title>
        <authorList>
            <person name="Kwon S.-Y."/>
        </authorList>
    </citation>
    <scope>NUCLEOTIDE SEQUENCE [LARGE SCALE GENOMIC DNA]</scope>
    <source>
        <strain evidence="24">cv. Chang Bougi</strain>
        <strain evidence="23">cv. SW 3</strain>
        <tissue evidence="21">Leaf</tissue>
    </source>
</reference>
<evidence type="ECO:0000313" key="21">
    <source>
        <dbReference type="EMBL" id="KAA0039128.1"/>
    </source>
</evidence>
<dbReference type="SUPFAM" id="SSF56672">
    <property type="entry name" value="DNA/RNA polymerases"/>
    <property type="match status" value="1"/>
</dbReference>
<dbReference type="InterPro" id="IPR041588">
    <property type="entry name" value="Integrase_H2C2"/>
</dbReference>
<dbReference type="PROSITE" id="PS50878">
    <property type="entry name" value="RT_POL"/>
    <property type="match status" value="1"/>
</dbReference>
<dbReference type="Pfam" id="PF00078">
    <property type="entry name" value="RVT_1"/>
    <property type="match status" value="1"/>
</dbReference>
<dbReference type="GO" id="GO:0006310">
    <property type="term" value="P:DNA recombination"/>
    <property type="evidence" value="ECO:0007669"/>
    <property type="project" value="UniProtKB-KW"/>
</dbReference>
<feature type="domain" description="Reverse transcriptase" evidence="19">
    <location>
        <begin position="621"/>
        <end position="800"/>
    </location>
</feature>
<dbReference type="Pfam" id="PF17919">
    <property type="entry name" value="RT_RNaseH_2"/>
    <property type="match status" value="1"/>
</dbReference>
<keyword evidence="12" id="KW-0239">DNA-directed DNA polymerase</keyword>
<dbReference type="InterPro" id="IPR043502">
    <property type="entry name" value="DNA/RNA_pol_sf"/>
</dbReference>
<name>A0A5A7T8C0_CUCMM</name>
<dbReference type="GO" id="GO:0004190">
    <property type="term" value="F:aspartic-type endopeptidase activity"/>
    <property type="evidence" value="ECO:0007669"/>
    <property type="project" value="UniProtKB-KW"/>
</dbReference>
<dbReference type="CDD" id="cd09274">
    <property type="entry name" value="RNase_HI_RT_Ty3"/>
    <property type="match status" value="1"/>
</dbReference>
<dbReference type="InterPro" id="IPR023780">
    <property type="entry name" value="Chromo_domain"/>
</dbReference>
<evidence type="ECO:0000256" key="3">
    <source>
        <dbReference type="ARBA" id="ARBA00022695"/>
    </source>
</evidence>
<evidence type="ECO:0000256" key="10">
    <source>
        <dbReference type="ARBA" id="ARBA00022908"/>
    </source>
</evidence>
<accession>A0A5A7T8C0</accession>
<dbReference type="FunFam" id="1.10.340.70:FF:000001">
    <property type="entry name" value="Retrovirus-related Pol polyprotein from transposon gypsy-like Protein"/>
    <property type="match status" value="1"/>
</dbReference>
<dbReference type="SUPFAM" id="SSF53098">
    <property type="entry name" value="Ribonuclease H-like"/>
    <property type="match status" value="1"/>
</dbReference>
<evidence type="ECO:0000256" key="12">
    <source>
        <dbReference type="ARBA" id="ARBA00022932"/>
    </source>
</evidence>
<evidence type="ECO:0000256" key="9">
    <source>
        <dbReference type="ARBA" id="ARBA00022842"/>
    </source>
</evidence>
<evidence type="ECO:0000313" key="24">
    <source>
        <dbReference type="Proteomes" id="UP000321947"/>
    </source>
</evidence>
<keyword evidence="14" id="KW-0233">DNA recombination</keyword>
<feature type="domain" description="Chromo" evidence="18">
    <location>
        <begin position="1446"/>
        <end position="1481"/>
    </location>
</feature>
<dbReference type="GO" id="GO:0046872">
    <property type="term" value="F:metal ion binding"/>
    <property type="evidence" value="ECO:0007669"/>
    <property type="project" value="UniProtKB-KW"/>
</dbReference>
<dbReference type="GO" id="GO:0004519">
    <property type="term" value="F:endonuclease activity"/>
    <property type="evidence" value="ECO:0007669"/>
    <property type="project" value="UniProtKB-KW"/>
</dbReference>
<feature type="coiled-coil region" evidence="16">
    <location>
        <begin position="1323"/>
        <end position="1350"/>
    </location>
</feature>